<dbReference type="GO" id="GO:0005789">
    <property type="term" value="C:endoplasmic reticulum membrane"/>
    <property type="evidence" value="ECO:0007669"/>
    <property type="project" value="UniProtKB-SubCell"/>
</dbReference>
<evidence type="ECO:0000256" key="4">
    <source>
        <dbReference type="ARBA" id="ARBA00022692"/>
    </source>
</evidence>
<keyword evidence="3 10" id="KW-0808">Transferase</keyword>
<feature type="transmembrane region" description="Helical" evidence="8">
    <location>
        <begin position="329"/>
        <end position="357"/>
    </location>
</feature>
<dbReference type="eggNOG" id="KOG1771">
    <property type="taxonomic scope" value="Eukaryota"/>
</dbReference>
<dbReference type="VEuPathDB" id="PlasmoDB:PVW1_120027800"/>
<dbReference type="Proteomes" id="UP000196402">
    <property type="component" value="Chromosome 12"/>
</dbReference>
<dbReference type="GO" id="GO:0006506">
    <property type="term" value="P:GPI anchor biosynthetic process"/>
    <property type="evidence" value="ECO:0007669"/>
    <property type="project" value="TreeGrafter"/>
</dbReference>
<feature type="transmembrane region" description="Helical" evidence="8">
    <location>
        <begin position="369"/>
        <end position="388"/>
    </location>
</feature>
<name>A0A1G4H0W6_PLAVI</name>
<comment type="subcellular location">
    <subcellularLocation>
        <location evidence="1 8">Endoplasmic reticulum membrane</location>
        <topology evidence="1 8">Multi-pass membrane protein</topology>
    </subcellularLocation>
</comment>
<dbReference type="PANTHER" id="PTHR22760:SF4">
    <property type="entry name" value="GPI MANNOSYLTRANSFERASE 3"/>
    <property type="match status" value="1"/>
</dbReference>
<evidence type="ECO:0000256" key="2">
    <source>
        <dbReference type="ARBA" id="ARBA00022676"/>
    </source>
</evidence>
<evidence type="ECO:0000256" key="6">
    <source>
        <dbReference type="ARBA" id="ARBA00022989"/>
    </source>
</evidence>
<keyword evidence="4 8" id="KW-0812">Transmembrane</keyword>
<keyword evidence="6 8" id="KW-1133">Transmembrane helix</keyword>
<evidence type="ECO:0000256" key="5">
    <source>
        <dbReference type="ARBA" id="ARBA00022824"/>
    </source>
</evidence>
<proteinExistence type="inferred from homology"/>
<feature type="compositionally biased region" description="Polar residues" evidence="9">
    <location>
        <begin position="272"/>
        <end position="282"/>
    </location>
</feature>
<reference evidence="10 11" key="1">
    <citation type="submission" date="2016-07" db="EMBL/GenBank/DDBJ databases">
        <authorList>
            <consortium name="Pathogen Informatics"/>
        </authorList>
    </citation>
    <scope>NUCLEOTIDE SEQUENCE [LARGE SCALE GENOMIC DNA]</scope>
</reference>
<keyword evidence="7 8" id="KW-0472">Membrane</keyword>
<evidence type="ECO:0000256" key="8">
    <source>
        <dbReference type="RuleBase" id="RU363075"/>
    </source>
</evidence>
<accession>A0A1G4H0W6</accession>
<evidence type="ECO:0000256" key="7">
    <source>
        <dbReference type="ARBA" id="ARBA00023136"/>
    </source>
</evidence>
<protein>
    <recommendedName>
        <fullName evidence="8">Mannosyltransferase</fullName>
        <ecNumber evidence="8">2.4.1.-</ecNumber>
    </recommendedName>
</protein>
<dbReference type="VEuPathDB" id="PlasmoDB:PVPAM_120017800"/>
<keyword evidence="2 8" id="KW-0328">Glycosyltransferase</keyword>
<feature type="transmembrane region" description="Helical" evidence="8">
    <location>
        <begin position="425"/>
        <end position="448"/>
    </location>
</feature>
<evidence type="ECO:0000313" key="11">
    <source>
        <dbReference type="Proteomes" id="UP000196402"/>
    </source>
</evidence>
<dbReference type="VEuPathDB" id="PlasmoDB:PVP01_1213200"/>
<evidence type="ECO:0000313" key="10">
    <source>
        <dbReference type="EMBL" id="SCO68517.1"/>
    </source>
</evidence>
<comment type="similarity">
    <text evidence="8">Belongs to the glycosyltransferase 22 family.</text>
</comment>
<dbReference type="GO" id="GO:0000026">
    <property type="term" value="F:alpha-1,2-mannosyltransferase activity"/>
    <property type="evidence" value="ECO:0007669"/>
    <property type="project" value="TreeGrafter"/>
</dbReference>
<dbReference type="Pfam" id="PF03901">
    <property type="entry name" value="Glyco_transf_22"/>
    <property type="match status" value="2"/>
</dbReference>
<dbReference type="AlphaFoldDB" id="A0A1G4H0W6"/>
<dbReference type="InterPro" id="IPR005599">
    <property type="entry name" value="GPI_mannosylTrfase"/>
</dbReference>
<evidence type="ECO:0000256" key="1">
    <source>
        <dbReference type="ARBA" id="ARBA00004477"/>
    </source>
</evidence>
<keyword evidence="5 8" id="KW-0256">Endoplasmic reticulum</keyword>
<feature type="region of interest" description="Disordered" evidence="9">
    <location>
        <begin position="256"/>
        <end position="311"/>
    </location>
</feature>
<evidence type="ECO:0000256" key="3">
    <source>
        <dbReference type="ARBA" id="ARBA00022679"/>
    </source>
</evidence>
<dbReference type="VEuPathDB" id="PlasmoDB:PVX_082980"/>
<feature type="transmembrane region" description="Helical" evidence="8">
    <location>
        <begin position="494"/>
        <end position="511"/>
    </location>
</feature>
<dbReference type="EMBL" id="LT615250">
    <property type="protein sequence ID" value="SCO68517.1"/>
    <property type="molecule type" value="Genomic_DNA"/>
</dbReference>
<feature type="transmembrane region" description="Helical" evidence="8">
    <location>
        <begin position="532"/>
        <end position="551"/>
    </location>
</feature>
<dbReference type="EC" id="2.4.1.-" evidence="8"/>
<gene>
    <name evidence="10" type="ORF">PVT01_120017400</name>
</gene>
<dbReference type="PANTHER" id="PTHR22760">
    <property type="entry name" value="GLYCOSYLTRANSFERASE"/>
    <property type="match status" value="1"/>
</dbReference>
<feature type="transmembrane region" description="Helical" evidence="8">
    <location>
        <begin position="395"/>
        <end position="413"/>
    </location>
</feature>
<evidence type="ECO:0000256" key="9">
    <source>
        <dbReference type="SAM" id="MobiDB-lite"/>
    </source>
</evidence>
<organism evidence="10 11">
    <name type="scientific">Plasmodium vivax</name>
    <name type="common">malaria parasite P. vivax</name>
    <dbReference type="NCBI Taxonomy" id="5855"/>
    <lineage>
        <taxon>Eukaryota</taxon>
        <taxon>Sar</taxon>
        <taxon>Alveolata</taxon>
        <taxon>Apicomplexa</taxon>
        <taxon>Aconoidasida</taxon>
        <taxon>Haemosporida</taxon>
        <taxon>Plasmodiidae</taxon>
        <taxon>Plasmodium</taxon>
        <taxon>Plasmodium (Plasmodium)</taxon>
    </lineage>
</organism>
<sequence length="751" mass="85812">MTYGDILKYGEAVVKKCTDSKRCLLYLILFRLLNSLAVQTSFFPDEYAQSIEISHYWVFGYGHKPWEWEPCISLRSVVHPLTYAILFYILKITKLDTPLAVLYAPRIFQALCAALGDYGVVKLVTLWYEQLYEGGRGVSGVSGGVSTGWSSGRSNRCTSGGHLPPVHAVLTCYFLCWFHFYTICRTSSQSFECILNIWGVYFISRNYLPVVPSTRGMTLSCSNEHAKEKQSNQSRGGTAVMRRGVLHSDQRLVQEGHPPSSILASDDKRKISSTGEAENGGTTHRAGGEEADNQGDVSTIGHSSFPHEGIPHKGATSVDNLKKAQIRNLLLSLLCSSFCVLIRPNAAPFWLCVYFLYLLKSAKGQKGTLRMGEVLTIGLSYTVGFFLLGMIADSYYYNKITITVVNFFLYNFLSGQNSYFGEHPFHFYLSCVIPSVCLLFTPFTYYSLLSLVGNVAKERSPMEALINRIDRSVFVATLLEVLSLSLSVHKEHKLLIGYMPFITICTGLGLHKWWVYVQEEARKKKKKKKKNFFLFFLNIGFLLHIVCAFFFSRIHNSSPEKVATYFRNLKTESDKEVTILMTDCYDTPLYSHIHRQFKIGFLDCSPHIRKPNGHILHNWRKKIYDDHFGKVFYQLFDESKRTPDSVEPYIIPGQNFHWFGRKNFNKRRKHFQWGYEKINFSCLDYRFSTPLNGELPLYLVTTSERLPQLARFLSQFNYRLDADPIFSHFALVEGGRRLGVVSHLIFKRGPA</sequence>